<feature type="transmembrane region" description="Helical" evidence="7">
    <location>
        <begin position="43"/>
        <end position="63"/>
    </location>
</feature>
<dbReference type="InterPro" id="IPR017475">
    <property type="entry name" value="EPS_sugar_tfrase"/>
</dbReference>
<keyword evidence="3" id="KW-0808">Transferase</keyword>
<comment type="caution">
    <text evidence="9">The sequence shown here is derived from an EMBL/GenBank/DDBJ whole genome shotgun (WGS) entry which is preliminary data.</text>
</comment>
<evidence type="ECO:0000313" key="9">
    <source>
        <dbReference type="EMBL" id="MDQ0152978.1"/>
    </source>
</evidence>
<dbReference type="NCBIfam" id="TIGR03025">
    <property type="entry name" value="EPS_sugtrans"/>
    <property type="match status" value="1"/>
</dbReference>
<accession>A0AAE4AKJ7</accession>
<keyword evidence="6 7" id="KW-0472">Membrane</keyword>
<evidence type="ECO:0000256" key="2">
    <source>
        <dbReference type="ARBA" id="ARBA00006464"/>
    </source>
</evidence>
<dbReference type="EMBL" id="JAUSTO010000010">
    <property type="protein sequence ID" value="MDQ0152978.1"/>
    <property type="molecule type" value="Genomic_DNA"/>
</dbReference>
<evidence type="ECO:0000256" key="3">
    <source>
        <dbReference type="ARBA" id="ARBA00022679"/>
    </source>
</evidence>
<evidence type="ECO:0000256" key="7">
    <source>
        <dbReference type="SAM" id="Phobius"/>
    </source>
</evidence>
<evidence type="ECO:0000256" key="4">
    <source>
        <dbReference type="ARBA" id="ARBA00022692"/>
    </source>
</evidence>
<reference evidence="9" key="1">
    <citation type="submission" date="2023-07" db="EMBL/GenBank/DDBJ databases">
        <title>Genomic Encyclopedia of Type Strains, Phase IV (KMG-IV): sequencing the most valuable type-strain genomes for metagenomic binning, comparative biology and taxonomic classification.</title>
        <authorList>
            <person name="Goeker M."/>
        </authorList>
    </citation>
    <scope>NUCLEOTIDE SEQUENCE</scope>
    <source>
        <strain evidence="9">DSM 19659</strain>
    </source>
</reference>
<dbReference type="Pfam" id="PF02397">
    <property type="entry name" value="Bac_transf"/>
    <property type="match status" value="1"/>
</dbReference>
<dbReference type="Proteomes" id="UP001241537">
    <property type="component" value="Unassembled WGS sequence"/>
</dbReference>
<organism evidence="9 10">
    <name type="scientific">Moryella indoligenes</name>
    <dbReference type="NCBI Taxonomy" id="371674"/>
    <lineage>
        <taxon>Bacteria</taxon>
        <taxon>Bacillati</taxon>
        <taxon>Bacillota</taxon>
        <taxon>Clostridia</taxon>
        <taxon>Lachnospirales</taxon>
        <taxon>Lachnospiraceae</taxon>
        <taxon>Moryella</taxon>
    </lineage>
</organism>
<feature type="transmembrane region" description="Helical" evidence="7">
    <location>
        <begin position="75"/>
        <end position="97"/>
    </location>
</feature>
<keyword evidence="10" id="KW-1185">Reference proteome</keyword>
<dbReference type="InterPro" id="IPR003362">
    <property type="entry name" value="Bact_transf"/>
</dbReference>
<keyword evidence="5 7" id="KW-1133">Transmembrane helix</keyword>
<evidence type="ECO:0000256" key="5">
    <source>
        <dbReference type="ARBA" id="ARBA00022989"/>
    </source>
</evidence>
<feature type="domain" description="Bacterial sugar transferase" evidence="8">
    <location>
        <begin position="255"/>
        <end position="435"/>
    </location>
</feature>
<feature type="transmembrane region" description="Helical" evidence="7">
    <location>
        <begin position="260"/>
        <end position="281"/>
    </location>
</feature>
<evidence type="ECO:0000259" key="8">
    <source>
        <dbReference type="Pfam" id="PF02397"/>
    </source>
</evidence>
<dbReference type="AlphaFoldDB" id="A0AAE4AKJ7"/>
<protein>
    <submittedName>
        <fullName evidence="9">Exopolysaccharide biosynthesis polyprenyl glycosylphosphotransferase</fullName>
    </submittedName>
</protein>
<comment type="similarity">
    <text evidence="2">Belongs to the bacterial sugar transferase family.</text>
</comment>
<dbReference type="PANTHER" id="PTHR30576">
    <property type="entry name" value="COLANIC BIOSYNTHESIS UDP-GLUCOSE LIPID CARRIER TRANSFERASE"/>
    <property type="match status" value="1"/>
</dbReference>
<evidence type="ECO:0000313" key="10">
    <source>
        <dbReference type="Proteomes" id="UP001241537"/>
    </source>
</evidence>
<gene>
    <name evidence="9" type="ORF">J2S20_001684</name>
</gene>
<feature type="transmembrane region" description="Helical" evidence="7">
    <location>
        <begin position="12"/>
        <end position="31"/>
    </location>
</feature>
<keyword evidence="4 7" id="KW-0812">Transmembrane</keyword>
<proteinExistence type="inferred from homology"/>
<sequence>MNRRSKVSNKYIKFCAATLGLLGEIGIYWILWANIYNPLMSRFLWWKGVLLVVCVYALLLFFFQQMYGGLKIGYLRGGNIVYSQLLAITLTNGISYLQNCLMEAKVLPVSGFALIELLQCGFVLLWTLIFQKVYAALFPPRRLLLVHGSRPAFQLMDKINTRDDKYILAAAIPASQGLDVIIESARNYDAIVLGDIPSGERNRFLKACFQNDIRCYTVPKISDILMRTSEELHIFDSPLYLSRNEGLNPEQELGKRIEDILIAGTGILLFSPLYLILALLVKLEDGGSILYKQNRLTKDGREFQIYKFRTMRMNAEAESGPVLASEQDIRITRVGRVLRACRMDELPQLFNILHGEMSVVGPRPERPELAHRIQEEMPEFAYRLKVKAGLTGYAQIYGKYNTDAYDKLKLDLSYIREYSVLLDLKLILLTIKILFMKESTEGVSRQ</sequence>
<dbReference type="GO" id="GO:0016020">
    <property type="term" value="C:membrane"/>
    <property type="evidence" value="ECO:0007669"/>
    <property type="project" value="UniProtKB-SubCell"/>
</dbReference>
<dbReference type="PANTHER" id="PTHR30576:SF0">
    <property type="entry name" value="UNDECAPRENYL-PHOSPHATE N-ACETYLGALACTOSAMINYL 1-PHOSPHATE TRANSFERASE-RELATED"/>
    <property type="match status" value="1"/>
</dbReference>
<feature type="transmembrane region" description="Helical" evidence="7">
    <location>
        <begin position="109"/>
        <end position="130"/>
    </location>
</feature>
<evidence type="ECO:0000256" key="6">
    <source>
        <dbReference type="ARBA" id="ARBA00023136"/>
    </source>
</evidence>
<dbReference type="GO" id="GO:0016780">
    <property type="term" value="F:phosphotransferase activity, for other substituted phosphate groups"/>
    <property type="evidence" value="ECO:0007669"/>
    <property type="project" value="TreeGrafter"/>
</dbReference>
<name>A0AAE4AKJ7_9FIRM</name>
<evidence type="ECO:0000256" key="1">
    <source>
        <dbReference type="ARBA" id="ARBA00004141"/>
    </source>
</evidence>
<comment type="subcellular location">
    <subcellularLocation>
        <location evidence="1">Membrane</location>
        <topology evidence="1">Multi-pass membrane protein</topology>
    </subcellularLocation>
</comment>